<sequence length="71" mass="7251">MLFAAPPGEGPGVVLFANVEALRAEGPRSVSSAVNTLQAAPAGENVDRHIAGKTVRKVTYVPGKLVNVVVG</sequence>
<dbReference type="AlphaFoldDB" id="A0A6V8LPW1"/>
<evidence type="ECO:0008006" key="3">
    <source>
        <dbReference type="Google" id="ProtNLM"/>
    </source>
</evidence>
<comment type="caution">
    <text evidence="1">The sequence shown here is derived from an EMBL/GenBank/DDBJ whole genome shotgun (WGS) entry which is preliminary data.</text>
</comment>
<reference evidence="1 2" key="1">
    <citation type="submission" date="2020-04" db="EMBL/GenBank/DDBJ databases">
        <authorList>
            <consortium name="Desulfovibrio sp. FSS-1 genome sequencing consortium"/>
            <person name="Shimoshige H."/>
            <person name="Kobayashi H."/>
            <person name="Maekawa T."/>
        </authorList>
    </citation>
    <scope>NUCLEOTIDE SEQUENCE [LARGE SCALE GENOMIC DNA]</scope>
    <source>
        <strain evidence="1 2">SIID29052-01</strain>
    </source>
</reference>
<dbReference type="EMBL" id="BLTE01000006">
    <property type="protein sequence ID" value="GFK93754.1"/>
    <property type="molecule type" value="Genomic_DNA"/>
</dbReference>
<accession>A0A6V8LPW1</accession>
<proteinExistence type="predicted"/>
<gene>
    <name evidence="1" type="ORF">NNJEOMEG_01588</name>
</gene>
<dbReference type="Gene3D" id="3.10.20.590">
    <property type="match status" value="1"/>
</dbReference>
<name>A0A6V8LPW1_9BACT</name>
<organism evidence="1 2">
    <name type="scientific">Fundidesulfovibrio magnetotacticus</name>
    <dbReference type="NCBI Taxonomy" id="2730080"/>
    <lineage>
        <taxon>Bacteria</taxon>
        <taxon>Pseudomonadati</taxon>
        <taxon>Thermodesulfobacteriota</taxon>
        <taxon>Desulfovibrionia</taxon>
        <taxon>Desulfovibrionales</taxon>
        <taxon>Desulfovibrionaceae</taxon>
        <taxon>Fundidesulfovibrio</taxon>
    </lineage>
</organism>
<evidence type="ECO:0000313" key="2">
    <source>
        <dbReference type="Proteomes" id="UP000494245"/>
    </source>
</evidence>
<evidence type="ECO:0000313" key="1">
    <source>
        <dbReference type="EMBL" id="GFK93754.1"/>
    </source>
</evidence>
<keyword evidence="2" id="KW-1185">Reference proteome</keyword>
<reference evidence="1 2" key="2">
    <citation type="submission" date="2020-05" db="EMBL/GenBank/DDBJ databases">
        <title>Draft genome sequence of Desulfovibrio sp. strainFSS-1.</title>
        <authorList>
            <person name="Shimoshige H."/>
            <person name="Kobayashi H."/>
            <person name="Maekawa T."/>
        </authorList>
    </citation>
    <scope>NUCLEOTIDE SEQUENCE [LARGE SCALE GENOMIC DNA]</scope>
    <source>
        <strain evidence="1 2">SIID29052-01</strain>
    </source>
</reference>
<dbReference type="Proteomes" id="UP000494245">
    <property type="component" value="Unassembled WGS sequence"/>
</dbReference>
<protein>
    <recommendedName>
        <fullName evidence="3">Leucyl-tRNA synthetase</fullName>
    </recommendedName>
</protein>